<dbReference type="InterPro" id="IPR050109">
    <property type="entry name" value="HTH-type_TetR-like_transc_reg"/>
</dbReference>
<dbReference type="EMBL" id="JAAKZF010000077">
    <property type="protein sequence ID" value="NGO55055.1"/>
    <property type="molecule type" value="Genomic_DNA"/>
</dbReference>
<gene>
    <name evidence="4" type="ORF">G6N73_28865</name>
</gene>
<sequence>MPKAARREQLLDTARKIIAEEGTEALTLGHLAERAGVSKPIAYEHFATRAGLLVALCDEYNDRQVAAREKALATGSATLADIAAIFASAYVNCVLDIGPEMGAAFDALAASEETAAFRQSLREGYIAEYRKGFGRLVDVPSVAGNAIFAGFLGAAEALANDAAAGRIDRAAAIEALSRIFTSTLERYPPR</sequence>
<name>A0A6G4WJS8_9HYPH</name>
<proteinExistence type="predicted"/>
<evidence type="ECO:0000313" key="4">
    <source>
        <dbReference type="EMBL" id="NGO55055.1"/>
    </source>
</evidence>
<dbReference type="Proteomes" id="UP001642900">
    <property type="component" value="Unassembled WGS sequence"/>
</dbReference>
<dbReference type="GO" id="GO:0003700">
    <property type="term" value="F:DNA-binding transcription factor activity"/>
    <property type="evidence" value="ECO:0007669"/>
    <property type="project" value="TreeGrafter"/>
</dbReference>
<keyword evidence="1 2" id="KW-0238">DNA-binding</keyword>
<evidence type="ECO:0000256" key="2">
    <source>
        <dbReference type="PROSITE-ProRule" id="PRU00335"/>
    </source>
</evidence>
<dbReference type="PANTHER" id="PTHR30055:SF223">
    <property type="entry name" value="HTH-TYPE TRANSCRIPTIONAL REGULATOR UIDR"/>
    <property type="match status" value="1"/>
</dbReference>
<dbReference type="PANTHER" id="PTHR30055">
    <property type="entry name" value="HTH-TYPE TRANSCRIPTIONAL REGULATOR RUTR"/>
    <property type="match status" value="1"/>
</dbReference>
<accession>A0A6G4WJS8</accession>
<dbReference type="SUPFAM" id="SSF46689">
    <property type="entry name" value="Homeodomain-like"/>
    <property type="match status" value="1"/>
</dbReference>
<protein>
    <submittedName>
        <fullName evidence="4">TetR/AcrR family transcriptional regulator</fullName>
    </submittedName>
</protein>
<dbReference type="PRINTS" id="PR00455">
    <property type="entry name" value="HTHTETR"/>
</dbReference>
<dbReference type="GO" id="GO:0000976">
    <property type="term" value="F:transcription cis-regulatory region binding"/>
    <property type="evidence" value="ECO:0007669"/>
    <property type="project" value="TreeGrafter"/>
</dbReference>
<organism evidence="4 5">
    <name type="scientific">Allomesorhizobium camelthorni</name>
    <dbReference type="NCBI Taxonomy" id="475069"/>
    <lineage>
        <taxon>Bacteria</taxon>
        <taxon>Pseudomonadati</taxon>
        <taxon>Pseudomonadota</taxon>
        <taxon>Alphaproteobacteria</taxon>
        <taxon>Hyphomicrobiales</taxon>
        <taxon>Phyllobacteriaceae</taxon>
        <taxon>Allomesorhizobium</taxon>
    </lineage>
</organism>
<dbReference type="AlphaFoldDB" id="A0A6G4WJS8"/>
<reference evidence="4 5" key="1">
    <citation type="submission" date="2020-02" db="EMBL/GenBank/DDBJ databases">
        <title>Genome sequence of strain CCNWXJ40-4.</title>
        <authorList>
            <person name="Gao J."/>
            <person name="Sun J."/>
        </authorList>
    </citation>
    <scope>NUCLEOTIDE SEQUENCE [LARGE SCALE GENOMIC DNA]</scope>
    <source>
        <strain evidence="4 5">CCNWXJ 40-4</strain>
    </source>
</reference>
<evidence type="ECO:0000313" key="5">
    <source>
        <dbReference type="Proteomes" id="UP001642900"/>
    </source>
</evidence>
<evidence type="ECO:0000259" key="3">
    <source>
        <dbReference type="PROSITE" id="PS50977"/>
    </source>
</evidence>
<feature type="DNA-binding region" description="H-T-H motif" evidence="2">
    <location>
        <begin position="27"/>
        <end position="46"/>
    </location>
</feature>
<keyword evidence="5" id="KW-1185">Reference proteome</keyword>
<feature type="domain" description="HTH tetR-type" evidence="3">
    <location>
        <begin position="4"/>
        <end position="64"/>
    </location>
</feature>
<dbReference type="InterPro" id="IPR009057">
    <property type="entry name" value="Homeodomain-like_sf"/>
</dbReference>
<dbReference type="Gene3D" id="1.10.357.10">
    <property type="entry name" value="Tetracycline Repressor, domain 2"/>
    <property type="match status" value="1"/>
</dbReference>
<evidence type="ECO:0000256" key="1">
    <source>
        <dbReference type="ARBA" id="ARBA00023125"/>
    </source>
</evidence>
<dbReference type="Pfam" id="PF00440">
    <property type="entry name" value="TetR_N"/>
    <property type="match status" value="1"/>
</dbReference>
<dbReference type="InterPro" id="IPR001647">
    <property type="entry name" value="HTH_TetR"/>
</dbReference>
<comment type="caution">
    <text evidence="4">The sequence shown here is derived from an EMBL/GenBank/DDBJ whole genome shotgun (WGS) entry which is preliminary data.</text>
</comment>
<dbReference type="PROSITE" id="PS50977">
    <property type="entry name" value="HTH_TETR_2"/>
    <property type="match status" value="1"/>
</dbReference>